<dbReference type="AlphaFoldDB" id="A0A1Y2BR16"/>
<proteinExistence type="predicted"/>
<reference evidence="1 2" key="1">
    <citation type="submission" date="2016-07" db="EMBL/GenBank/DDBJ databases">
        <title>Pervasive Adenine N6-methylation of Active Genes in Fungi.</title>
        <authorList>
            <consortium name="DOE Joint Genome Institute"/>
            <person name="Mondo S.J."/>
            <person name="Dannebaum R.O."/>
            <person name="Kuo R.C."/>
            <person name="Labutti K."/>
            <person name="Haridas S."/>
            <person name="Kuo A."/>
            <person name="Salamov A."/>
            <person name="Ahrendt S.R."/>
            <person name="Lipzen A."/>
            <person name="Sullivan W."/>
            <person name="Andreopoulos W.B."/>
            <person name="Clum A."/>
            <person name="Lindquist E."/>
            <person name="Daum C."/>
            <person name="Ramamoorthy G.K."/>
            <person name="Gryganskyi A."/>
            <person name="Culley D."/>
            <person name="Magnuson J.K."/>
            <person name="James T.Y."/>
            <person name="O'Malley M.A."/>
            <person name="Stajich J.E."/>
            <person name="Spatafora J.W."/>
            <person name="Visel A."/>
            <person name="Grigoriev I.V."/>
        </authorList>
    </citation>
    <scope>NUCLEOTIDE SEQUENCE [LARGE SCALE GENOMIC DNA]</scope>
    <source>
        <strain evidence="1 2">JEL800</strain>
    </source>
</reference>
<comment type="caution">
    <text evidence="1">The sequence shown here is derived from an EMBL/GenBank/DDBJ whole genome shotgun (WGS) entry which is preliminary data.</text>
</comment>
<evidence type="ECO:0000313" key="2">
    <source>
        <dbReference type="Proteomes" id="UP000193642"/>
    </source>
</evidence>
<gene>
    <name evidence="1" type="ORF">BCR33DRAFT_721703</name>
</gene>
<accession>A0A1Y2BR16</accession>
<organism evidence="1 2">
    <name type="scientific">Rhizoclosmatium globosum</name>
    <dbReference type="NCBI Taxonomy" id="329046"/>
    <lineage>
        <taxon>Eukaryota</taxon>
        <taxon>Fungi</taxon>
        <taxon>Fungi incertae sedis</taxon>
        <taxon>Chytridiomycota</taxon>
        <taxon>Chytridiomycota incertae sedis</taxon>
        <taxon>Chytridiomycetes</taxon>
        <taxon>Chytridiales</taxon>
        <taxon>Chytriomycetaceae</taxon>
        <taxon>Rhizoclosmatium</taxon>
    </lineage>
</organism>
<protein>
    <submittedName>
        <fullName evidence="1">Uncharacterized protein</fullName>
    </submittedName>
</protein>
<dbReference type="OrthoDB" id="2159108at2759"/>
<name>A0A1Y2BR16_9FUNG</name>
<sequence length="155" mass="17097">MKVSSLQVVNVWVLLRRSPTHEPVGLVQVAGLASSNSDEPSLESAESSITLSDELGVAVTAAEDNTPLHFSMLGDASSTKAILLHLFKSQNPPDRIQSFLDCDFPMRENAENMLLRLGFAMLRLLTPSMNRNSPVKGSWAVWEVERLSFLELWAS</sequence>
<evidence type="ECO:0000313" key="1">
    <source>
        <dbReference type="EMBL" id="ORY37067.1"/>
    </source>
</evidence>
<dbReference type="EMBL" id="MCGO01000052">
    <property type="protein sequence ID" value="ORY37067.1"/>
    <property type="molecule type" value="Genomic_DNA"/>
</dbReference>
<dbReference type="Proteomes" id="UP000193642">
    <property type="component" value="Unassembled WGS sequence"/>
</dbReference>
<keyword evidence="2" id="KW-1185">Reference proteome</keyword>